<accession>A0A9N9UHX7</accession>
<dbReference type="Proteomes" id="UP000754883">
    <property type="component" value="Unassembled WGS sequence"/>
</dbReference>
<feature type="domain" description="Tautomerase cis-CaaD-like" evidence="1">
    <location>
        <begin position="1"/>
        <end position="140"/>
    </location>
</feature>
<organism evidence="2 3">
    <name type="scientific">Clonostachys byssicola</name>
    <dbReference type="NCBI Taxonomy" id="160290"/>
    <lineage>
        <taxon>Eukaryota</taxon>
        <taxon>Fungi</taxon>
        <taxon>Dikarya</taxon>
        <taxon>Ascomycota</taxon>
        <taxon>Pezizomycotina</taxon>
        <taxon>Sordariomycetes</taxon>
        <taxon>Hypocreomycetidae</taxon>
        <taxon>Hypocreales</taxon>
        <taxon>Bionectriaceae</taxon>
        <taxon>Clonostachys</taxon>
    </lineage>
</organism>
<dbReference type="AlphaFoldDB" id="A0A9N9UHX7"/>
<evidence type="ECO:0000259" key="1">
    <source>
        <dbReference type="Pfam" id="PF14832"/>
    </source>
</evidence>
<dbReference type="Gene3D" id="3.30.429.10">
    <property type="entry name" value="Macrophage Migration Inhibitory Factor"/>
    <property type="match status" value="1"/>
</dbReference>
<reference evidence="3" key="1">
    <citation type="submission" date="2019-06" db="EMBL/GenBank/DDBJ databases">
        <authorList>
            <person name="Broberg M."/>
        </authorList>
    </citation>
    <scope>NUCLEOTIDE SEQUENCE [LARGE SCALE GENOMIC DNA]</scope>
</reference>
<evidence type="ECO:0000313" key="2">
    <source>
        <dbReference type="EMBL" id="CAG9991120.1"/>
    </source>
</evidence>
<keyword evidence="3" id="KW-1185">Reference proteome</keyword>
<reference evidence="2 3" key="2">
    <citation type="submission" date="2021-10" db="EMBL/GenBank/DDBJ databases">
        <authorList>
            <person name="Piombo E."/>
        </authorList>
    </citation>
    <scope>NUCLEOTIDE SEQUENCE [LARGE SCALE GENOMIC DNA]</scope>
</reference>
<evidence type="ECO:0000313" key="3">
    <source>
        <dbReference type="Proteomes" id="UP000754883"/>
    </source>
</evidence>
<comment type="caution">
    <text evidence="2">The sequence shown here is derived from an EMBL/GenBank/DDBJ whole genome shotgun (WGS) entry which is preliminary data.</text>
</comment>
<dbReference type="OrthoDB" id="2129288at2759"/>
<proteinExistence type="predicted"/>
<sequence>MPKWVFHHTAGTFTVEDKHRIANGMVEIYKTIGLPAFYCHAHFFELPENSIFAGGEYPSHPSAFLTTLSIYHIAQGFPNREASEGFLKALDSILRPILKLKKAEWELAIYEANRDYWRVNGLMAPETGSDMEKKWAAANQVTDEEQLLHAQGY</sequence>
<name>A0A9N9UHX7_9HYPO</name>
<dbReference type="Pfam" id="PF14832">
    <property type="entry name" value="Tautomerase_3"/>
    <property type="match status" value="1"/>
</dbReference>
<dbReference type="InterPro" id="IPR028116">
    <property type="entry name" value="Cis-CaaD-like"/>
</dbReference>
<gene>
    <name evidence="2" type="ORF">CBYS24578_00007346</name>
</gene>
<protein>
    <recommendedName>
        <fullName evidence="1">Tautomerase cis-CaaD-like domain-containing protein</fullName>
    </recommendedName>
</protein>
<dbReference type="EMBL" id="CABFNO020001476">
    <property type="protein sequence ID" value="CAG9991120.1"/>
    <property type="molecule type" value="Genomic_DNA"/>
</dbReference>
<dbReference type="InterPro" id="IPR014347">
    <property type="entry name" value="Tautomerase/MIF_sf"/>
</dbReference>